<keyword evidence="5" id="KW-1185">Reference proteome</keyword>
<dbReference type="GO" id="GO:0035251">
    <property type="term" value="F:UDP-glucosyltransferase activity"/>
    <property type="evidence" value="ECO:0000318"/>
    <property type="project" value="GO_Central"/>
</dbReference>
<dbReference type="HOGENOM" id="CLU_001724_1_0_1"/>
<comment type="similarity">
    <text evidence="1 3">Belongs to the UDP-glycosyltransferase family.</text>
</comment>
<dbReference type="PANTHER" id="PTHR11926:SF1498">
    <property type="entry name" value="GLYCOSYLTRANSFERASE"/>
    <property type="match status" value="1"/>
</dbReference>
<name>U5D012_AMBTC</name>
<dbReference type="InterPro" id="IPR035595">
    <property type="entry name" value="UDP_glycos_trans_CS"/>
</dbReference>
<gene>
    <name evidence="4" type="ORF">AMTR_s00038p00231500</name>
</gene>
<accession>U5D012</accession>
<keyword evidence="3" id="KW-0328">Glycosyltransferase</keyword>
<dbReference type="InterPro" id="IPR002213">
    <property type="entry name" value="UDP_glucos_trans"/>
</dbReference>
<evidence type="ECO:0000256" key="3">
    <source>
        <dbReference type="RuleBase" id="RU003718"/>
    </source>
</evidence>
<organism evidence="4 5">
    <name type="scientific">Amborella trichopoda</name>
    <dbReference type="NCBI Taxonomy" id="13333"/>
    <lineage>
        <taxon>Eukaryota</taxon>
        <taxon>Viridiplantae</taxon>
        <taxon>Streptophyta</taxon>
        <taxon>Embryophyta</taxon>
        <taxon>Tracheophyta</taxon>
        <taxon>Spermatophyta</taxon>
        <taxon>Magnoliopsida</taxon>
        <taxon>Amborellales</taxon>
        <taxon>Amborellaceae</taxon>
        <taxon>Amborella</taxon>
    </lineage>
</organism>
<dbReference type="FunFam" id="3.40.50.2000:FF:000027">
    <property type="entry name" value="Glycosyltransferase"/>
    <property type="match status" value="1"/>
</dbReference>
<sequence>MPNIRLRDLPTFIRTTNLHDFIVQYCKVECQEALRSSALILNTFYELEKEVLNAVKASFLCPMYALGPLISFSNHESKDQLKNTSMSLWNQESECLDWLEKQKPRSVLFVSFGSMTIVTPQELNEFAWGLANCLTPFIWIIREDLVKGEGAILSEEFTRETKERGFIARWCDQARVLSHASVGGFFTHCGWNSCMESICHGVPMICWPVFADQQMNCRYICQEWGIGMEIEGEVNREKVEALVKALMNGEKSREMRLKAMEWKDGSERAVQIGGSSYLDFEKLMNEVLLKGQPMDES</sequence>
<proteinExistence type="inferred from homology"/>
<dbReference type="PANTHER" id="PTHR11926">
    <property type="entry name" value="GLUCOSYL/GLUCURONOSYL TRANSFERASES"/>
    <property type="match status" value="1"/>
</dbReference>
<evidence type="ECO:0000256" key="1">
    <source>
        <dbReference type="ARBA" id="ARBA00009995"/>
    </source>
</evidence>
<dbReference type="SUPFAM" id="SSF53756">
    <property type="entry name" value="UDP-Glycosyltransferase/glycogen phosphorylase"/>
    <property type="match status" value="1"/>
</dbReference>
<keyword evidence="2 3" id="KW-0808">Transferase</keyword>
<dbReference type="Gramene" id="ERN14727">
    <property type="protein sequence ID" value="ERN14727"/>
    <property type="gene ID" value="AMTR_s00038p00231500"/>
</dbReference>
<evidence type="ECO:0000313" key="4">
    <source>
        <dbReference type="EMBL" id="ERN14727.1"/>
    </source>
</evidence>
<dbReference type="eggNOG" id="KOG1192">
    <property type="taxonomic scope" value="Eukaryota"/>
</dbReference>
<protein>
    <submittedName>
        <fullName evidence="4">Uncharacterized protein</fullName>
    </submittedName>
</protein>
<dbReference type="CDD" id="cd03784">
    <property type="entry name" value="GT1_Gtf-like"/>
    <property type="match status" value="1"/>
</dbReference>
<dbReference type="OMA" id="CMESICH"/>
<dbReference type="AlphaFoldDB" id="U5D012"/>
<evidence type="ECO:0000256" key="2">
    <source>
        <dbReference type="ARBA" id="ARBA00022679"/>
    </source>
</evidence>
<dbReference type="PROSITE" id="PS00375">
    <property type="entry name" value="UDPGT"/>
    <property type="match status" value="1"/>
</dbReference>
<evidence type="ECO:0000313" key="5">
    <source>
        <dbReference type="Proteomes" id="UP000017836"/>
    </source>
</evidence>
<dbReference type="EMBL" id="KI392532">
    <property type="protein sequence ID" value="ERN14727.1"/>
    <property type="molecule type" value="Genomic_DNA"/>
</dbReference>
<dbReference type="Proteomes" id="UP000017836">
    <property type="component" value="Unassembled WGS sequence"/>
</dbReference>
<dbReference type="Pfam" id="PF00201">
    <property type="entry name" value="UDPGT"/>
    <property type="match status" value="1"/>
</dbReference>
<reference evidence="5" key="1">
    <citation type="journal article" date="2013" name="Science">
        <title>The Amborella genome and the evolution of flowering plants.</title>
        <authorList>
            <consortium name="Amborella Genome Project"/>
        </authorList>
    </citation>
    <scope>NUCLEOTIDE SEQUENCE [LARGE SCALE GENOMIC DNA]</scope>
</reference>
<dbReference type="Gene3D" id="3.40.50.2000">
    <property type="entry name" value="Glycogen Phosphorylase B"/>
    <property type="match status" value="2"/>
</dbReference>